<sequence>MVAVRSDEFQQRHRWAGFPLAVCYKFVDDQGYYLAALLTYYGFLSLFPLLLLLVTVLGFVMQDDVALQQQVLHSALTDFPVLGQQIVSNVHSLQGNVFGVTFGAAAALYGALGVAGAGQTVLNKIWAVPRVQRPNLLGFYARSLLLLATLGLGVLLTTALTGLTTVASDLASNDVLVALLANLGALVVNVLLFLLAFRVLTARDFARGQLLPGAVVSALLWQGLQIGGTYLLEHELRGSSATYGAFGLVIGLMIWLYLGATVAVLGAEVNAVRVLRLWPRSLLTPFVGEAPLTPADRQAYAAYARTEQLVEQAHIRVRFPPRAGEESTSRRSDAARPADQPPA</sequence>
<keyword evidence="9" id="KW-1185">Reference proteome</keyword>
<dbReference type="RefSeq" id="WP_184869255.1">
    <property type="nucleotide sequence ID" value="NZ_BAAAWY010000004.1"/>
</dbReference>
<evidence type="ECO:0000256" key="3">
    <source>
        <dbReference type="ARBA" id="ARBA00022692"/>
    </source>
</evidence>
<evidence type="ECO:0000256" key="2">
    <source>
        <dbReference type="ARBA" id="ARBA00022475"/>
    </source>
</evidence>
<keyword evidence="2" id="KW-1003">Cell membrane</keyword>
<dbReference type="Proteomes" id="UP000585638">
    <property type="component" value="Unassembled WGS sequence"/>
</dbReference>
<name>A0A7W9KQE9_9PSEU</name>
<organism evidence="8 9">
    <name type="scientific">Kutzneria kofuensis</name>
    <dbReference type="NCBI Taxonomy" id="103725"/>
    <lineage>
        <taxon>Bacteria</taxon>
        <taxon>Bacillati</taxon>
        <taxon>Actinomycetota</taxon>
        <taxon>Actinomycetes</taxon>
        <taxon>Pseudonocardiales</taxon>
        <taxon>Pseudonocardiaceae</taxon>
        <taxon>Kutzneria</taxon>
    </lineage>
</organism>
<feature type="transmembrane region" description="Helical" evidence="7">
    <location>
        <begin position="209"/>
        <end position="231"/>
    </location>
</feature>
<keyword evidence="3 7" id="KW-0812">Transmembrane</keyword>
<evidence type="ECO:0000256" key="1">
    <source>
        <dbReference type="ARBA" id="ARBA00004651"/>
    </source>
</evidence>
<dbReference type="Pfam" id="PF03631">
    <property type="entry name" value="Virul_fac_BrkB"/>
    <property type="match status" value="1"/>
</dbReference>
<feature type="transmembrane region" description="Helical" evidence="7">
    <location>
        <begin position="175"/>
        <end position="197"/>
    </location>
</feature>
<comment type="caution">
    <text evidence="8">The sequence shown here is derived from an EMBL/GenBank/DDBJ whole genome shotgun (WGS) entry which is preliminary data.</text>
</comment>
<evidence type="ECO:0000256" key="5">
    <source>
        <dbReference type="ARBA" id="ARBA00023136"/>
    </source>
</evidence>
<feature type="region of interest" description="Disordered" evidence="6">
    <location>
        <begin position="319"/>
        <end position="343"/>
    </location>
</feature>
<keyword evidence="5 7" id="KW-0472">Membrane</keyword>
<dbReference type="PANTHER" id="PTHR30213">
    <property type="entry name" value="INNER MEMBRANE PROTEIN YHJD"/>
    <property type="match status" value="1"/>
</dbReference>
<protein>
    <submittedName>
        <fullName evidence="8">YihY family inner membrane protein</fullName>
    </submittedName>
</protein>
<proteinExistence type="predicted"/>
<accession>A0A7W9KQE9</accession>
<dbReference type="InterPro" id="IPR017039">
    <property type="entry name" value="Virul_fac_BrkB"/>
</dbReference>
<keyword evidence="4 7" id="KW-1133">Transmembrane helix</keyword>
<feature type="transmembrane region" description="Helical" evidence="7">
    <location>
        <begin position="243"/>
        <end position="267"/>
    </location>
</feature>
<reference evidence="8 9" key="1">
    <citation type="submission" date="2020-08" db="EMBL/GenBank/DDBJ databases">
        <title>Sequencing the genomes of 1000 actinobacteria strains.</title>
        <authorList>
            <person name="Klenk H.-P."/>
        </authorList>
    </citation>
    <scope>NUCLEOTIDE SEQUENCE [LARGE SCALE GENOMIC DNA]</scope>
    <source>
        <strain evidence="8 9">DSM 43851</strain>
    </source>
</reference>
<dbReference type="EMBL" id="JACHIR010000002">
    <property type="protein sequence ID" value="MBB5896742.1"/>
    <property type="molecule type" value="Genomic_DNA"/>
</dbReference>
<feature type="compositionally biased region" description="Basic and acidic residues" evidence="6">
    <location>
        <begin position="323"/>
        <end position="336"/>
    </location>
</feature>
<dbReference type="NCBIfam" id="TIGR00765">
    <property type="entry name" value="yihY_not_rbn"/>
    <property type="match status" value="1"/>
</dbReference>
<evidence type="ECO:0000256" key="7">
    <source>
        <dbReference type="SAM" id="Phobius"/>
    </source>
</evidence>
<comment type="subcellular location">
    <subcellularLocation>
        <location evidence="1">Cell membrane</location>
        <topology evidence="1">Multi-pass membrane protein</topology>
    </subcellularLocation>
</comment>
<dbReference type="PANTHER" id="PTHR30213:SF1">
    <property type="entry name" value="INNER MEMBRANE PROTEIN YHJD"/>
    <property type="match status" value="1"/>
</dbReference>
<evidence type="ECO:0000256" key="6">
    <source>
        <dbReference type="SAM" id="MobiDB-lite"/>
    </source>
</evidence>
<feature type="transmembrane region" description="Helical" evidence="7">
    <location>
        <begin position="139"/>
        <end position="163"/>
    </location>
</feature>
<evidence type="ECO:0000313" key="8">
    <source>
        <dbReference type="EMBL" id="MBB5896742.1"/>
    </source>
</evidence>
<gene>
    <name evidence="8" type="ORF">BJ998_008001</name>
</gene>
<dbReference type="AlphaFoldDB" id="A0A7W9KQE9"/>
<evidence type="ECO:0000256" key="4">
    <source>
        <dbReference type="ARBA" id="ARBA00022989"/>
    </source>
</evidence>
<dbReference type="GO" id="GO:0005886">
    <property type="term" value="C:plasma membrane"/>
    <property type="evidence" value="ECO:0007669"/>
    <property type="project" value="UniProtKB-SubCell"/>
</dbReference>
<evidence type="ECO:0000313" key="9">
    <source>
        <dbReference type="Proteomes" id="UP000585638"/>
    </source>
</evidence>
<feature type="transmembrane region" description="Helical" evidence="7">
    <location>
        <begin position="38"/>
        <end position="60"/>
    </location>
</feature>